<keyword evidence="11" id="KW-1185">Reference proteome</keyword>
<evidence type="ECO:0000256" key="5">
    <source>
        <dbReference type="ARBA" id="ARBA00023204"/>
    </source>
</evidence>
<feature type="chain" id="PRO_5046827964" evidence="7">
    <location>
        <begin position="21"/>
        <end position="305"/>
    </location>
</feature>
<dbReference type="Pfam" id="PF14743">
    <property type="entry name" value="DNA_ligase_OB_2"/>
    <property type="match status" value="1"/>
</dbReference>
<reference evidence="10 11" key="1">
    <citation type="submission" date="2024-03" db="EMBL/GenBank/DDBJ databases">
        <title>Pseudoalteromonas qingdaonensis sp. nov., isolated from the intestines of marine benthic organisms.</title>
        <authorList>
            <person name="Lin X."/>
            <person name="Fang S."/>
            <person name="Hu X."/>
        </authorList>
    </citation>
    <scope>NUCLEOTIDE SEQUENCE [LARGE SCALE GENOMIC DNA]</scope>
    <source>
        <strain evidence="10 11">YIC-827</strain>
    </source>
</reference>
<dbReference type="GO" id="GO:0003910">
    <property type="term" value="F:DNA ligase (ATP) activity"/>
    <property type="evidence" value="ECO:0007669"/>
    <property type="project" value="UniProtKB-EC"/>
</dbReference>
<evidence type="ECO:0000256" key="6">
    <source>
        <dbReference type="ARBA" id="ARBA00034003"/>
    </source>
</evidence>
<dbReference type="CDD" id="cd07896">
    <property type="entry name" value="Adenylation_kDNA_ligase_like"/>
    <property type="match status" value="1"/>
</dbReference>
<dbReference type="EC" id="6.5.1.1" evidence="10"/>
<dbReference type="SUPFAM" id="SSF50249">
    <property type="entry name" value="Nucleic acid-binding proteins"/>
    <property type="match status" value="1"/>
</dbReference>
<evidence type="ECO:0000259" key="8">
    <source>
        <dbReference type="Pfam" id="PF01068"/>
    </source>
</evidence>
<organism evidence="10 11">
    <name type="scientific">Pseudoalteromonas qingdaonensis</name>
    <dbReference type="NCBI Taxonomy" id="3131913"/>
    <lineage>
        <taxon>Bacteria</taxon>
        <taxon>Pseudomonadati</taxon>
        <taxon>Pseudomonadota</taxon>
        <taxon>Gammaproteobacteria</taxon>
        <taxon>Alteromonadales</taxon>
        <taxon>Pseudoalteromonadaceae</taxon>
        <taxon>Pseudoalteromonas</taxon>
    </lineage>
</organism>
<dbReference type="EMBL" id="JBCGCU010000015">
    <property type="protein sequence ID" value="MEM0516236.1"/>
    <property type="molecule type" value="Genomic_DNA"/>
</dbReference>
<evidence type="ECO:0000256" key="3">
    <source>
        <dbReference type="ARBA" id="ARBA00022705"/>
    </source>
</evidence>
<dbReference type="Gene3D" id="3.30.1490.70">
    <property type="match status" value="1"/>
</dbReference>
<dbReference type="InterPro" id="IPR029319">
    <property type="entry name" value="DNA_ligase_OB"/>
</dbReference>
<dbReference type="Proteomes" id="UP001447008">
    <property type="component" value="Unassembled WGS sequence"/>
</dbReference>
<evidence type="ECO:0000259" key="9">
    <source>
        <dbReference type="Pfam" id="PF14743"/>
    </source>
</evidence>
<dbReference type="Gene3D" id="2.40.50.140">
    <property type="entry name" value="Nucleic acid-binding proteins"/>
    <property type="match status" value="1"/>
</dbReference>
<evidence type="ECO:0000256" key="2">
    <source>
        <dbReference type="ARBA" id="ARBA00022598"/>
    </source>
</evidence>
<comment type="catalytic activity">
    <reaction evidence="6">
        <text>ATP + (deoxyribonucleotide)n-3'-hydroxyl + 5'-phospho-(deoxyribonucleotide)m = (deoxyribonucleotide)n+m + AMP + diphosphate.</text>
        <dbReference type="EC" id="6.5.1.1"/>
    </reaction>
</comment>
<proteinExistence type="predicted"/>
<feature type="signal peptide" evidence="7">
    <location>
        <begin position="1"/>
        <end position="20"/>
    </location>
</feature>
<protein>
    <submittedName>
        <fullName evidence="10">DNA ligase</fullName>
        <ecNumber evidence="10">6.5.1.1</ecNumber>
    </submittedName>
</protein>
<evidence type="ECO:0000313" key="10">
    <source>
        <dbReference type="EMBL" id="MEM0516236.1"/>
    </source>
</evidence>
<evidence type="ECO:0000256" key="7">
    <source>
        <dbReference type="SAM" id="SignalP"/>
    </source>
</evidence>
<feature type="domain" description="DNA ligase OB-like" evidence="9">
    <location>
        <begin position="231"/>
        <end position="295"/>
    </location>
</feature>
<sequence>MRPLTWIACTLNLMLHSAIASGVVINSESDLASEAPAAVPLALAKTLDHQPDVNAYLVSEKYDGVRARWQHGQLFTRGGKRLNPPPWFIANWPKQPLDGELWAGRQGFSLVTNTVLDSQPNMQQWRAIRFMVFDAPPADTETGSVAFAQRYKQYQNLVAAADSPYLKAVEQHRFSDYAQMHAWFTARVAEGAEGVMLHRADAPYTTGRSGHIWKLKPYMDAEATVVGYQAGKGQFQGMMGALLVTNDQGLRFKIGTGFSHAERAEPPPIGAIITYTYHGYTKNGLPRFASFLRVRELPNSPVKHD</sequence>
<dbReference type="RefSeq" id="WP_342679567.1">
    <property type="nucleotide sequence ID" value="NZ_JBCGCU010000015.1"/>
</dbReference>
<dbReference type="PANTHER" id="PTHR47810:SF1">
    <property type="entry name" value="DNA LIGASE B"/>
    <property type="match status" value="1"/>
</dbReference>
<evidence type="ECO:0000256" key="1">
    <source>
        <dbReference type="ARBA" id="ARBA00001968"/>
    </source>
</evidence>
<keyword evidence="5" id="KW-0234">DNA repair</keyword>
<gene>
    <name evidence="10" type="ORF">WCN91_12580</name>
</gene>
<dbReference type="CDD" id="cd08041">
    <property type="entry name" value="OBF_kDNA_ligase_like"/>
    <property type="match status" value="1"/>
</dbReference>
<evidence type="ECO:0000313" key="11">
    <source>
        <dbReference type="Proteomes" id="UP001447008"/>
    </source>
</evidence>
<feature type="domain" description="ATP-dependent DNA ligase family profile" evidence="8">
    <location>
        <begin position="55"/>
        <end position="216"/>
    </location>
</feature>
<dbReference type="Pfam" id="PF01068">
    <property type="entry name" value="DNA_ligase_A_M"/>
    <property type="match status" value="1"/>
</dbReference>
<evidence type="ECO:0000256" key="4">
    <source>
        <dbReference type="ARBA" id="ARBA00022763"/>
    </source>
</evidence>
<keyword evidence="7" id="KW-0732">Signal</keyword>
<dbReference type="NCBIfam" id="NF006592">
    <property type="entry name" value="PRK09125.1"/>
    <property type="match status" value="1"/>
</dbReference>
<dbReference type="SUPFAM" id="SSF56091">
    <property type="entry name" value="DNA ligase/mRNA capping enzyme, catalytic domain"/>
    <property type="match status" value="1"/>
</dbReference>
<dbReference type="InterPro" id="IPR012310">
    <property type="entry name" value="DNA_ligase_ATP-dep_cent"/>
</dbReference>
<dbReference type="InterPro" id="IPR050326">
    <property type="entry name" value="NAD_dep_DNA_ligaseB"/>
</dbReference>
<name>A0ABU9MZF8_9GAMM</name>
<keyword evidence="2 10" id="KW-0436">Ligase</keyword>
<comment type="caution">
    <text evidence="10">The sequence shown here is derived from an EMBL/GenBank/DDBJ whole genome shotgun (WGS) entry which is preliminary data.</text>
</comment>
<keyword evidence="3" id="KW-0235">DNA replication</keyword>
<dbReference type="Gene3D" id="3.30.470.30">
    <property type="entry name" value="DNA ligase/mRNA capping enzyme"/>
    <property type="match status" value="1"/>
</dbReference>
<comment type="cofactor">
    <cofactor evidence="1">
        <name>a divalent metal cation</name>
        <dbReference type="ChEBI" id="CHEBI:60240"/>
    </cofactor>
</comment>
<accession>A0ABU9MZF8</accession>
<dbReference type="InterPro" id="IPR012340">
    <property type="entry name" value="NA-bd_OB-fold"/>
</dbReference>
<keyword evidence="4" id="KW-0227">DNA damage</keyword>
<dbReference type="PANTHER" id="PTHR47810">
    <property type="entry name" value="DNA LIGASE"/>
    <property type="match status" value="1"/>
</dbReference>